<evidence type="ECO:0000313" key="2">
    <source>
        <dbReference type="Proteomes" id="UP000006666"/>
    </source>
</evidence>
<dbReference type="Proteomes" id="UP000006666">
    <property type="component" value="Chromosome"/>
</dbReference>
<name>C7NL69_KYTSD</name>
<sequence length="62" mass="7002">MTSAGMHVTEQMGSVDDLVVALAKPVRRIRSHRGQKHRPGLFWSATTGDHVPYESWLELDRS</sequence>
<proteinExistence type="predicted"/>
<dbReference type="KEGG" id="kse:Ksed_05440"/>
<organism evidence="1 2">
    <name type="scientific">Kytococcus sedentarius (strain ATCC 14392 / DSM 20547 / JCM 11482 / CCUG 33030 / NBRC 15357 / NCTC 11040 / CCM 314 / 541)</name>
    <name type="common">Micrococcus sedentarius</name>
    <dbReference type="NCBI Taxonomy" id="478801"/>
    <lineage>
        <taxon>Bacteria</taxon>
        <taxon>Bacillati</taxon>
        <taxon>Actinomycetota</taxon>
        <taxon>Actinomycetes</taxon>
        <taxon>Micrococcales</taxon>
        <taxon>Kytococcaceae</taxon>
        <taxon>Kytococcus</taxon>
    </lineage>
</organism>
<dbReference type="AlphaFoldDB" id="C7NL69"/>
<evidence type="ECO:0000313" key="1">
    <source>
        <dbReference type="EMBL" id="ACV05611.1"/>
    </source>
</evidence>
<dbReference type="HOGENOM" id="CLU_2898384_0_0_11"/>
<reference evidence="1 2" key="1">
    <citation type="journal article" date="2009" name="Stand. Genomic Sci.">
        <title>Complete genome sequence of Kytococcus sedentarius type strain (541).</title>
        <authorList>
            <person name="Sims D."/>
            <person name="Brettin T."/>
            <person name="Detter J.C."/>
            <person name="Han C."/>
            <person name="Lapidus A."/>
            <person name="Copeland A."/>
            <person name="Glavina Del Rio T."/>
            <person name="Nolan M."/>
            <person name="Chen F."/>
            <person name="Lucas S."/>
            <person name="Tice H."/>
            <person name="Cheng J.F."/>
            <person name="Bruce D."/>
            <person name="Goodwin L."/>
            <person name="Pitluck S."/>
            <person name="Ovchinnikova G."/>
            <person name="Pati A."/>
            <person name="Ivanova N."/>
            <person name="Mavrommatis K."/>
            <person name="Chen A."/>
            <person name="Palaniappan K."/>
            <person name="D'haeseleer P."/>
            <person name="Chain P."/>
            <person name="Bristow J."/>
            <person name="Eisen J.A."/>
            <person name="Markowitz V."/>
            <person name="Hugenholtz P."/>
            <person name="Schneider S."/>
            <person name="Goker M."/>
            <person name="Pukall R."/>
            <person name="Kyrpides N.C."/>
            <person name="Klenk H.P."/>
        </authorList>
    </citation>
    <scope>NUCLEOTIDE SEQUENCE [LARGE SCALE GENOMIC DNA]</scope>
    <source>
        <strain evidence="2">ATCC 14392 / DSM 20547 / JCM 11482 / CCUG 33030 / NBRC 15357 / NCTC 11040 / CCM 314 / 541</strain>
    </source>
</reference>
<protein>
    <submittedName>
        <fullName evidence="1">Uncharacterized protein</fullName>
    </submittedName>
</protein>
<dbReference type="EMBL" id="CP001686">
    <property type="protein sequence ID" value="ACV05611.1"/>
    <property type="molecule type" value="Genomic_DNA"/>
</dbReference>
<gene>
    <name evidence="1" type="ordered locus">Ksed_05440</name>
</gene>
<keyword evidence="2" id="KW-1185">Reference proteome</keyword>
<accession>C7NL69</accession>